<dbReference type="GO" id="GO:0003700">
    <property type="term" value="F:DNA-binding transcription factor activity"/>
    <property type="evidence" value="ECO:0007669"/>
    <property type="project" value="TreeGrafter"/>
</dbReference>
<dbReference type="SUPFAM" id="SSF48498">
    <property type="entry name" value="Tetracyclin repressor-like, C-terminal domain"/>
    <property type="match status" value="1"/>
</dbReference>
<dbReference type="AlphaFoldDB" id="A0A7W9UMD1"/>
<keyword evidence="7" id="KW-1185">Reference proteome</keyword>
<sequence length="199" mass="21977">MTTTGLGYSTNQLVEKEVGMPDRGERRGEIVRVAFDQLARTGFEGLRLRQIAADVGIDHSTLHHHFPGKQDIVAEVARYTIGRFVVELPRGRGRADSLLVYLDHVRGLLASAPELFVVVTELDLRARRDPEVRAVMDHHVDNWRHWVHDLLSAGAAREWSPRVDPAGGAELILATIKGVALAPDTAASAFAQLRALLVR</sequence>
<dbReference type="InterPro" id="IPR009057">
    <property type="entry name" value="Homeodomain-like_sf"/>
</dbReference>
<evidence type="ECO:0000259" key="5">
    <source>
        <dbReference type="PROSITE" id="PS50977"/>
    </source>
</evidence>
<gene>
    <name evidence="6" type="ORF">BJY24_007154</name>
</gene>
<reference evidence="6 7" key="1">
    <citation type="submission" date="2020-08" db="EMBL/GenBank/DDBJ databases">
        <title>Sequencing the genomes of 1000 actinobacteria strains.</title>
        <authorList>
            <person name="Klenk H.-P."/>
        </authorList>
    </citation>
    <scope>NUCLEOTIDE SEQUENCE [LARGE SCALE GENOMIC DNA]</scope>
    <source>
        <strain evidence="6 7">DSM 43582</strain>
    </source>
</reference>
<keyword evidence="2 4" id="KW-0238">DNA-binding</keyword>
<feature type="DNA-binding region" description="H-T-H motif" evidence="4">
    <location>
        <begin position="47"/>
        <end position="66"/>
    </location>
</feature>
<evidence type="ECO:0000256" key="3">
    <source>
        <dbReference type="ARBA" id="ARBA00023163"/>
    </source>
</evidence>
<proteinExistence type="predicted"/>
<dbReference type="SUPFAM" id="SSF46689">
    <property type="entry name" value="Homeodomain-like"/>
    <property type="match status" value="1"/>
</dbReference>
<dbReference type="EMBL" id="JACHIT010000002">
    <property type="protein sequence ID" value="MBB5918242.1"/>
    <property type="molecule type" value="Genomic_DNA"/>
</dbReference>
<name>A0A7W9UMD1_9NOCA</name>
<keyword evidence="1" id="KW-0805">Transcription regulation</keyword>
<dbReference type="Pfam" id="PF00440">
    <property type="entry name" value="TetR_N"/>
    <property type="match status" value="1"/>
</dbReference>
<protein>
    <submittedName>
        <fullName evidence="6">TetR/AcrR family transcriptional repressor of nem operon</fullName>
    </submittedName>
</protein>
<organism evidence="6 7">
    <name type="scientific">Nocardia transvalensis</name>
    <dbReference type="NCBI Taxonomy" id="37333"/>
    <lineage>
        <taxon>Bacteria</taxon>
        <taxon>Bacillati</taxon>
        <taxon>Actinomycetota</taxon>
        <taxon>Actinomycetes</taxon>
        <taxon>Mycobacteriales</taxon>
        <taxon>Nocardiaceae</taxon>
        <taxon>Nocardia</taxon>
    </lineage>
</organism>
<evidence type="ECO:0000313" key="7">
    <source>
        <dbReference type="Proteomes" id="UP000540412"/>
    </source>
</evidence>
<accession>A0A7W9UMD1</accession>
<dbReference type="InterPro" id="IPR036271">
    <property type="entry name" value="Tet_transcr_reg_TetR-rel_C_sf"/>
</dbReference>
<evidence type="ECO:0000256" key="4">
    <source>
        <dbReference type="PROSITE-ProRule" id="PRU00335"/>
    </source>
</evidence>
<evidence type="ECO:0000256" key="1">
    <source>
        <dbReference type="ARBA" id="ARBA00023015"/>
    </source>
</evidence>
<dbReference type="PANTHER" id="PTHR30055">
    <property type="entry name" value="HTH-TYPE TRANSCRIPTIONAL REGULATOR RUTR"/>
    <property type="match status" value="1"/>
</dbReference>
<dbReference type="PANTHER" id="PTHR30055:SF234">
    <property type="entry name" value="HTH-TYPE TRANSCRIPTIONAL REGULATOR BETI"/>
    <property type="match status" value="1"/>
</dbReference>
<comment type="caution">
    <text evidence="6">The sequence shown here is derived from an EMBL/GenBank/DDBJ whole genome shotgun (WGS) entry which is preliminary data.</text>
</comment>
<dbReference type="RefSeq" id="WP_157185424.1">
    <property type="nucleotide sequence ID" value="NZ_JACHIT010000002.1"/>
</dbReference>
<dbReference type="GO" id="GO:0000976">
    <property type="term" value="F:transcription cis-regulatory region binding"/>
    <property type="evidence" value="ECO:0007669"/>
    <property type="project" value="TreeGrafter"/>
</dbReference>
<keyword evidence="3" id="KW-0804">Transcription</keyword>
<dbReference type="PROSITE" id="PS50977">
    <property type="entry name" value="HTH_TETR_2"/>
    <property type="match status" value="1"/>
</dbReference>
<dbReference type="Proteomes" id="UP000540412">
    <property type="component" value="Unassembled WGS sequence"/>
</dbReference>
<evidence type="ECO:0000256" key="2">
    <source>
        <dbReference type="ARBA" id="ARBA00023125"/>
    </source>
</evidence>
<evidence type="ECO:0000313" key="6">
    <source>
        <dbReference type="EMBL" id="MBB5918242.1"/>
    </source>
</evidence>
<dbReference type="InterPro" id="IPR001647">
    <property type="entry name" value="HTH_TetR"/>
</dbReference>
<feature type="domain" description="HTH tetR-type" evidence="5">
    <location>
        <begin position="24"/>
        <end position="84"/>
    </location>
</feature>
<dbReference type="InterPro" id="IPR050109">
    <property type="entry name" value="HTH-type_TetR-like_transc_reg"/>
</dbReference>
<dbReference type="PRINTS" id="PR00455">
    <property type="entry name" value="HTHTETR"/>
</dbReference>
<dbReference type="Gene3D" id="1.10.357.10">
    <property type="entry name" value="Tetracycline Repressor, domain 2"/>
    <property type="match status" value="1"/>
</dbReference>